<dbReference type="Proteomes" id="UP000494040">
    <property type="component" value="Unassembled WGS sequence"/>
</dbReference>
<dbReference type="AlphaFoldDB" id="A0A8I6SIL9"/>
<evidence type="ECO:0000256" key="1">
    <source>
        <dbReference type="ARBA" id="ARBA00022723"/>
    </source>
</evidence>
<dbReference type="Gene3D" id="3.30.160.60">
    <property type="entry name" value="Classic Zinc Finger"/>
    <property type="match status" value="2"/>
</dbReference>
<accession>A0A8I6SIL9</accession>
<dbReference type="GO" id="GO:0005634">
    <property type="term" value="C:nucleus"/>
    <property type="evidence" value="ECO:0007669"/>
    <property type="project" value="TreeGrafter"/>
</dbReference>
<dbReference type="GO" id="GO:0008270">
    <property type="term" value="F:zinc ion binding"/>
    <property type="evidence" value="ECO:0007669"/>
    <property type="project" value="UniProtKB-KW"/>
</dbReference>
<dbReference type="KEGG" id="clec:106665861"/>
<keyword evidence="3 5" id="KW-0863">Zinc-finger</keyword>
<feature type="region of interest" description="Disordered" evidence="6">
    <location>
        <begin position="1"/>
        <end position="28"/>
    </location>
</feature>
<keyword evidence="1" id="KW-0479">Metal-binding</keyword>
<evidence type="ECO:0000256" key="5">
    <source>
        <dbReference type="PROSITE-ProRule" id="PRU00042"/>
    </source>
</evidence>
<reference evidence="8" key="1">
    <citation type="submission" date="2022-01" db="UniProtKB">
        <authorList>
            <consortium name="EnsemblMetazoa"/>
        </authorList>
    </citation>
    <scope>IDENTIFICATION</scope>
</reference>
<dbReference type="OMA" id="ICCPFCI"/>
<feature type="region of interest" description="Disordered" evidence="6">
    <location>
        <begin position="291"/>
        <end position="324"/>
    </location>
</feature>
<dbReference type="GO" id="GO:0000977">
    <property type="term" value="F:RNA polymerase II transcription regulatory region sequence-specific DNA binding"/>
    <property type="evidence" value="ECO:0007669"/>
    <property type="project" value="TreeGrafter"/>
</dbReference>
<protein>
    <recommendedName>
        <fullName evidence="7">C2H2-type domain-containing protein</fullName>
    </recommendedName>
</protein>
<evidence type="ECO:0000256" key="2">
    <source>
        <dbReference type="ARBA" id="ARBA00022737"/>
    </source>
</evidence>
<organism evidence="8 9">
    <name type="scientific">Cimex lectularius</name>
    <name type="common">Bed bug</name>
    <name type="synonym">Acanthia lectularia</name>
    <dbReference type="NCBI Taxonomy" id="79782"/>
    <lineage>
        <taxon>Eukaryota</taxon>
        <taxon>Metazoa</taxon>
        <taxon>Ecdysozoa</taxon>
        <taxon>Arthropoda</taxon>
        <taxon>Hexapoda</taxon>
        <taxon>Insecta</taxon>
        <taxon>Pterygota</taxon>
        <taxon>Neoptera</taxon>
        <taxon>Paraneoptera</taxon>
        <taxon>Hemiptera</taxon>
        <taxon>Heteroptera</taxon>
        <taxon>Panheteroptera</taxon>
        <taxon>Cimicomorpha</taxon>
        <taxon>Cimicidae</taxon>
        <taxon>Cimex</taxon>
    </lineage>
</organism>
<keyword evidence="9" id="KW-1185">Reference proteome</keyword>
<dbReference type="PROSITE" id="PS50157">
    <property type="entry name" value="ZINC_FINGER_C2H2_2"/>
    <property type="match status" value="1"/>
</dbReference>
<evidence type="ECO:0000259" key="7">
    <source>
        <dbReference type="PROSITE" id="PS50157"/>
    </source>
</evidence>
<evidence type="ECO:0000313" key="9">
    <source>
        <dbReference type="Proteomes" id="UP000494040"/>
    </source>
</evidence>
<keyword evidence="4" id="KW-0862">Zinc</keyword>
<evidence type="ECO:0000256" key="6">
    <source>
        <dbReference type="SAM" id="MobiDB-lite"/>
    </source>
</evidence>
<dbReference type="EnsemblMetazoa" id="XM_024226462.1">
    <property type="protein sequence ID" value="XP_024082230.1"/>
    <property type="gene ID" value="LOC106665861"/>
</dbReference>
<feature type="domain" description="C2H2-type" evidence="7">
    <location>
        <begin position="357"/>
        <end position="382"/>
    </location>
</feature>
<evidence type="ECO:0000256" key="4">
    <source>
        <dbReference type="ARBA" id="ARBA00022833"/>
    </source>
</evidence>
<dbReference type="GO" id="GO:0000981">
    <property type="term" value="F:DNA-binding transcription factor activity, RNA polymerase II-specific"/>
    <property type="evidence" value="ECO:0007669"/>
    <property type="project" value="TreeGrafter"/>
</dbReference>
<proteinExistence type="predicted"/>
<dbReference type="PANTHER" id="PTHR24409:SF295">
    <property type="entry name" value="AZ2-RELATED"/>
    <property type="match status" value="1"/>
</dbReference>
<dbReference type="PANTHER" id="PTHR24409">
    <property type="entry name" value="ZINC FINGER PROTEIN 142"/>
    <property type="match status" value="1"/>
</dbReference>
<evidence type="ECO:0000313" key="8">
    <source>
        <dbReference type="EnsemblMetazoa" id="XP_024082230.1"/>
    </source>
</evidence>
<evidence type="ECO:0000256" key="3">
    <source>
        <dbReference type="ARBA" id="ARBA00022771"/>
    </source>
</evidence>
<dbReference type="GeneID" id="106665861"/>
<sequence length="430" mass="49639">MDSPNTSADYFADSSAETVAPKDLEPESSSINNLGNLMVKTDQEFPPAPVIDFQTQELLNASLDTSLLVNKFLCESNLPVRICCPFCIFDFGFEVLLKDHIKQTHEKELKLVLQSAPGVIDFHQCPFCQSKFYHRHLLPKHIIRNHEMCVVNMFSGFSPEKYVYCRFCPHKIMRKHFKLLIIHIEKKHYPLFEKYVITKYSNITKSMEDLFEQKKPSSAMRYESPGLSVDLLKLSTNDDEEGKKFNGVRPILKAKTAYPLDQSECVADQNETQVYANLNVPPKNLRRKLRFNLPDSPETNEIIPGKKKKRDDQNKKSKWAFSSKSKKLKRSVKAEKNKENLEDPESVSDLATQLCRFKCGLCSESFHVNAKLLDHLKKKHKGFVFQARYKCGVCHAKFYKNDYLVRHCWHNHGPLCLKTPLHAKDSGMQF</sequence>
<dbReference type="PROSITE" id="PS00028">
    <property type="entry name" value="ZINC_FINGER_C2H2_1"/>
    <property type="match status" value="4"/>
</dbReference>
<name>A0A8I6SIL9_CIMLE</name>
<dbReference type="InterPro" id="IPR013087">
    <property type="entry name" value="Znf_C2H2_type"/>
</dbReference>
<keyword evidence="2" id="KW-0677">Repeat</keyword>
<dbReference type="SMART" id="SM00355">
    <property type="entry name" value="ZnF_C2H2"/>
    <property type="match status" value="4"/>
</dbReference>
<dbReference type="RefSeq" id="XP_024082230.1">
    <property type="nucleotide sequence ID" value="XM_024226462.1"/>
</dbReference>
<dbReference type="OrthoDB" id="6368764at2759"/>